<dbReference type="EMBL" id="CP002582">
    <property type="protein sequence ID" value="ADZ85676.1"/>
    <property type="molecule type" value="Genomic_DNA"/>
</dbReference>
<dbReference type="InterPro" id="IPR001242">
    <property type="entry name" value="Condensation_dom"/>
</dbReference>
<dbReference type="GO" id="GO:0003824">
    <property type="term" value="F:catalytic activity"/>
    <property type="evidence" value="ECO:0007669"/>
    <property type="project" value="InterPro"/>
</dbReference>
<sequence>MNEGDLDKIDIEQHAGFKNRKYTYDWRKCMEKQYIVTERAHFMCPNMHFGILLELDAHYEEKRVEASLDALAQAHPFLRCTVQYEEGTEKLYYVAKEQSMIYFEEKNSIHHMWEDYKRIAAEKWDLFEEGLLKVYVYPLKEGMKVLFVAHHLLADGRSLLELSQEFANHYVSGMSPKYIEEKLIKSIQDLPSKSELSGISKLLIKRTNKQWKKEQHQVTYKQYQEFTKEYVKNHTVSYKSYQLYGDKLEEMKTSCKENGISMNDLLMAHMYLKTGTNKIIIAVDIREKIKCYQTGALGNYATAIGIVCKTKTTDVIEKAKEVHKCVKAHMQDNRKLMLVLACYLEIEPTLLDSAAISALGGFKSKAGEFVGGSMFGFRKPSSYSITNLGKINNVNIKEAMFIPPASPAAKMTVGVLTVNEKMQLCSSAYEGM</sequence>
<dbReference type="Gene3D" id="3.30.559.30">
    <property type="entry name" value="Nonribosomal peptide synthetase, condensation domain"/>
    <property type="match status" value="1"/>
</dbReference>
<dbReference type="AlphaFoldDB" id="F2JKG1"/>
<dbReference type="PANTHER" id="PTHR28037">
    <property type="entry name" value="ALCOHOL O-ACETYLTRANSFERASE 1-RELATED"/>
    <property type="match status" value="1"/>
</dbReference>
<name>F2JKG1_CELLD</name>
<dbReference type="PANTHER" id="PTHR28037:SF1">
    <property type="entry name" value="ALCOHOL O-ACETYLTRANSFERASE 1-RELATED"/>
    <property type="match status" value="1"/>
</dbReference>
<dbReference type="KEGG" id="cle:Clole_3998"/>
<dbReference type="STRING" id="642492.Clole_3998"/>
<dbReference type="HOGENOM" id="CLU_056506_0_0_9"/>
<dbReference type="InterPro" id="IPR023213">
    <property type="entry name" value="CAT-like_dom_sf"/>
</dbReference>
<proteinExistence type="predicted"/>
<dbReference type="Proteomes" id="UP000008467">
    <property type="component" value="Chromosome"/>
</dbReference>
<feature type="domain" description="Condensation" evidence="1">
    <location>
        <begin position="52"/>
        <end position="272"/>
    </location>
</feature>
<keyword evidence="3" id="KW-1185">Reference proteome</keyword>
<dbReference type="eggNOG" id="COG1020">
    <property type="taxonomic scope" value="Bacteria"/>
</dbReference>
<evidence type="ECO:0000259" key="1">
    <source>
        <dbReference type="Pfam" id="PF00668"/>
    </source>
</evidence>
<protein>
    <submittedName>
        <fullName evidence="2">Condensation domain protein</fullName>
    </submittedName>
</protein>
<reference evidence="2 3" key="1">
    <citation type="journal article" date="2011" name="J. Bacteriol.">
        <title>Complete genome sequence of the cellulose-degrading bacterium Cellulosilyticum lentocellum.</title>
        <authorList>
            <consortium name="US DOE Joint Genome Institute"/>
            <person name="Miller D.A."/>
            <person name="Suen G."/>
            <person name="Bruce D."/>
            <person name="Copeland A."/>
            <person name="Cheng J.F."/>
            <person name="Detter C."/>
            <person name="Goodwin L.A."/>
            <person name="Han C.S."/>
            <person name="Hauser L.J."/>
            <person name="Land M.L."/>
            <person name="Lapidus A."/>
            <person name="Lucas S."/>
            <person name="Meincke L."/>
            <person name="Pitluck S."/>
            <person name="Tapia R."/>
            <person name="Teshima H."/>
            <person name="Woyke T."/>
            <person name="Fox B.G."/>
            <person name="Angert E.R."/>
            <person name="Currie C.R."/>
        </authorList>
    </citation>
    <scope>NUCLEOTIDE SEQUENCE [LARGE SCALE GENOMIC DNA]</scope>
    <source>
        <strain evidence="3">ATCC 49066 / DSM 5427 / NCIMB 11756 / RHM5</strain>
    </source>
</reference>
<dbReference type="Pfam" id="PF00668">
    <property type="entry name" value="Condensation"/>
    <property type="match status" value="1"/>
</dbReference>
<dbReference type="InterPro" id="IPR052058">
    <property type="entry name" value="Alcohol_O-acetyltransferase"/>
</dbReference>
<accession>F2JKG1</accession>
<organism evidence="2 3">
    <name type="scientific">Cellulosilyticum lentocellum (strain ATCC 49066 / DSM 5427 / NCIMB 11756 / RHM5)</name>
    <name type="common">Clostridium lentocellum</name>
    <dbReference type="NCBI Taxonomy" id="642492"/>
    <lineage>
        <taxon>Bacteria</taxon>
        <taxon>Bacillati</taxon>
        <taxon>Bacillota</taxon>
        <taxon>Clostridia</taxon>
        <taxon>Lachnospirales</taxon>
        <taxon>Cellulosilyticaceae</taxon>
        <taxon>Cellulosilyticum</taxon>
    </lineage>
</organism>
<dbReference type="SUPFAM" id="SSF52777">
    <property type="entry name" value="CoA-dependent acyltransferases"/>
    <property type="match status" value="1"/>
</dbReference>
<evidence type="ECO:0000313" key="2">
    <source>
        <dbReference type="EMBL" id="ADZ85676.1"/>
    </source>
</evidence>
<dbReference type="Gene3D" id="3.30.559.10">
    <property type="entry name" value="Chloramphenicol acetyltransferase-like domain"/>
    <property type="match status" value="1"/>
</dbReference>
<evidence type="ECO:0000313" key="3">
    <source>
        <dbReference type="Proteomes" id="UP000008467"/>
    </source>
</evidence>
<dbReference type="GO" id="GO:0008610">
    <property type="term" value="P:lipid biosynthetic process"/>
    <property type="evidence" value="ECO:0007669"/>
    <property type="project" value="UniProtKB-ARBA"/>
</dbReference>
<gene>
    <name evidence="2" type="ordered locus">Clole_3998</name>
</gene>